<comment type="caution">
    <text evidence="2">The sequence shown here is derived from an EMBL/GenBank/DDBJ whole genome shotgun (WGS) entry which is preliminary data.</text>
</comment>
<name>A0ABT9EGN7_9SPHN</name>
<feature type="transmembrane region" description="Helical" evidence="1">
    <location>
        <begin position="6"/>
        <end position="39"/>
    </location>
</feature>
<evidence type="ECO:0000313" key="3">
    <source>
        <dbReference type="Proteomes" id="UP001230685"/>
    </source>
</evidence>
<dbReference type="RefSeq" id="WP_305171693.1">
    <property type="nucleotide sequence ID" value="NZ_JAUUDS010000001.1"/>
</dbReference>
<keyword evidence="1" id="KW-1133">Transmembrane helix</keyword>
<keyword evidence="1" id="KW-0812">Transmembrane</keyword>
<protein>
    <submittedName>
        <fullName evidence="2">Lmo0937 family membrane protein</fullName>
    </submittedName>
</protein>
<gene>
    <name evidence="2" type="ORF">Q5H91_02820</name>
</gene>
<sequence length="47" mass="5177">MLWTIVIILVILWLLGFSLHVAGGLIHILLIIALIVGLVQLFSGRRA</sequence>
<keyword evidence="1" id="KW-0472">Membrane</keyword>
<accession>A0ABT9EGN7</accession>
<dbReference type="EMBL" id="JAUUDS010000001">
    <property type="protein sequence ID" value="MDP1026132.1"/>
    <property type="molecule type" value="Genomic_DNA"/>
</dbReference>
<evidence type="ECO:0000256" key="1">
    <source>
        <dbReference type="SAM" id="Phobius"/>
    </source>
</evidence>
<organism evidence="2 3">
    <name type="scientific">Sphingomonas aurea</name>
    <dbReference type="NCBI Taxonomy" id="3063994"/>
    <lineage>
        <taxon>Bacteria</taxon>
        <taxon>Pseudomonadati</taxon>
        <taxon>Pseudomonadota</taxon>
        <taxon>Alphaproteobacteria</taxon>
        <taxon>Sphingomonadales</taxon>
        <taxon>Sphingomonadaceae</taxon>
        <taxon>Sphingomonas</taxon>
    </lineage>
</organism>
<proteinExistence type="predicted"/>
<dbReference type="InterPro" id="IPR043727">
    <property type="entry name" value="Lmo0937-like"/>
</dbReference>
<evidence type="ECO:0000313" key="2">
    <source>
        <dbReference type="EMBL" id="MDP1026132.1"/>
    </source>
</evidence>
<dbReference type="Proteomes" id="UP001230685">
    <property type="component" value="Unassembled WGS sequence"/>
</dbReference>
<keyword evidence="3" id="KW-1185">Reference proteome</keyword>
<dbReference type="NCBIfam" id="NF033488">
    <property type="entry name" value="lmo0937_fam_TM"/>
    <property type="match status" value="1"/>
</dbReference>
<reference evidence="2 3" key="1">
    <citation type="submission" date="2023-07" db="EMBL/GenBank/DDBJ databases">
        <authorList>
            <person name="Kim M.K."/>
        </authorList>
    </citation>
    <scope>NUCLEOTIDE SEQUENCE [LARGE SCALE GENOMIC DNA]</scope>
    <source>
        <strain evidence="2 3">KR1UV-12</strain>
    </source>
</reference>
<dbReference type="Pfam" id="PF18919">
    <property type="entry name" value="DUF5670"/>
    <property type="match status" value="1"/>
</dbReference>